<dbReference type="InterPro" id="IPR048740">
    <property type="entry name" value="PurT_C"/>
</dbReference>
<gene>
    <name evidence="8" type="primary">purT</name>
    <name evidence="8" type="ORF">Clow_01482</name>
</gene>
<accession>A0A0Q0UIM3</accession>
<dbReference type="Gene3D" id="3.30.470.20">
    <property type="entry name" value="ATP-grasp fold, B domain"/>
    <property type="match status" value="1"/>
</dbReference>
<dbReference type="InterPro" id="IPR016185">
    <property type="entry name" value="PreATP-grasp_dom_sf"/>
</dbReference>
<evidence type="ECO:0000256" key="1">
    <source>
        <dbReference type="ARBA" id="ARBA00022598"/>
    </source>
</evidence>
<dbReference type="GO" id="GO:0016874">
    <property type="term" value="F:ligase activity"/>
    <property type="evidence" value="ECO:0007669"/>
    <property type="project" value="UniProtKB-KW"/>
</dbReference>
<protein>
    <submittedName>
        <fullName evidence="8">Phosphoribosylglycinamide formyltransferase 2</fullName>
        <ecNumber evidence="8">2.1.2.-</ecNumber>
    </submittedName>
</protein>
<keyword evidence="3" id="KW-0658">Purine biosynthesis</keyword>
<dbReference type="PANTHER" id="PTHR43055">
    <property type="entry name" value="FORMATE-DEPENDENT PHOSPHORIBOSYLGLYCINAMIDE FORMYLTRANSFERASE"/>
    <property type="match status" value="1"/>
</dbReference>
<proteinExistence type="predicted"/>
<dbReference type="EMBL" id="LKEV01000004">
    <property type="protein sequence ID" value="KQB86129.1"/>
    <property type="molecule type" value="Genomic_DNA"/>
</dbReference>
<evidence type="ECO:0000256" key="6">
    <source>
        <dbReference type="PROSITE-ProRule" id="PRU00409"/>
    </source>
</evidence>
<dbReference type="PATRIC" id="fig|1544413.3.peg.1485"/>
<evidence type="ECO:0000256" key="5">
    <source>
        <dbReference type="ARBA" id="ARBA00025704"/>
    </source>
</evidence>
<keyword evidence="2 6" id="KW-0547">Nucleotide-binding</keyword>
<comment type="pathway">
    <text evidence="5">Purine metabolism.</text>
</comment>
<dbReference type="Gene3D" id="3.40.50.20">
    <property type="match status" value="1"/>
</dbReference>
<dbReference type="InterPro" id="IPR013815">
    <property type="entry name" value="ATP_grasp_subdomain_1"/>
</dbReference>
<dbReference type="SUPFAM" id="SSF51246">
    <property type="entry name" value="Rudiment single hybrid motif"/>
    <property type="match status" value="1"/>
</dbReference>
<evidence type="ECO:0000256" key="3">
    <source>
        <dbReference type="ARBA" id="ARBA00022755"/>
    </source>
</evidence>
<dbReference type="Proteomes" id="UP000050488">
    <property type="component" value="Unassembled WGS sequence"/>
</dbReference>
<evidence type="ECO:0000256" key="2">
    <source>
        <dbReference type="ARBA" id="ARBA00022741"/>
    </source>
</evidence>
<dbReference type="SUPFAM" id="SSF52440">
    <property type="entry name" value="PreATP-grasp domain"/>
    <property type="match status" value="1"/>
</dbReference>
<dbReference type="InterPro" id="IPR003135">
    <property type="entry name" value="ATP-grasp_carboxylate-amine"/>
</dbReference>
<dbReference type="Gene3D" id="3.30.1490.20">
    <property type="entry name" value="ATP-grasp fold, A domain"/>
    <property type="match status" value="1"/>
</dbReference>
<dbReference type="Pfam" id="PF21244">
    <property type="entry name" value="PurT_C"/>
    <property type="match status" value="1"/>
</dbReference>
<dbReference type="InterPro" id="IPR011054">
    <property type="entry name" value="Rudment_hybrid_motif"/>
</dbReference>
<reference evidence="8 9" key="1">
    <citation type="submission" date="2015-10" db="EMBL/GenBank/DDBJ databases">
        <title>Corynebacteirum lowii and Corynebacterium oculi species nova, derived from human clinical disease and and emended description of Corynebacterium mastiditis.</title>
        <authorList>
            <person name="Bernard K."/>
            <person name="Pacheco A.L."/>
            <person name="Mcdougall C."/>
            <person name="Burtx T."/>
            <person name="Weibe D."/>
            <person name="Tyler S."/>
            <person name="Olson A.B."/>
            <person name="Cnockaert M."/>
            <person name="Eguchi H."/>
            <person name="Kuwahara T."/>
            <person name="Nakayama-Imaohji H."/>
            <person name="Boudewijins M."/>
            <person name="Van Hoecke F."/>
            <person name="Bernier A.-M."/>
            <person name="Vandamme P."/>
        </authorList>
    </citation>
    <scope>NUCLEOTIDE SEQUENCE [LARGE SCALE GENOMIC DNA]</scope>
    <source>
        <strain evidence="8 9">NML 130206</strain>
    </source>
</reference>
<dbReference type="STRING" id="1544413.Clow_01482"/>
<dbReference type="GO" id="GO:0006164">
    <property type="term" value="P:purine nucleotide biosynthetic process"/>
    <property type="evidence" value="ECO:0007669"/>
    <property type="project" value="UniProtKB-KW"/>
</dbReference>
<dbReference type="InterPro" id="IPR011761">
    <property type="entry name" value="ATP-grasp"/>
</dbReference>
<keyword evidence="9" id="KW-1185">Reference proteome</keyword>
<evidence type="ECO:0000313" key="8">
    <source>
        <dbReference type="EMBL" id="KQB86129.1"/>
    </source>
</evidence>
<keyword evidence="8" id="KW-0808">Transferase</keyword>
<feature type="domain" description="ATP-grasp" evidence="7">
    <location>
        <begin position="140"/>
        <end position="352"/>
    </location>
</feature>
<dbReference type="Pfam" id="PF02222">
    <property type="entry name" value="ATP-grasp"/>
    <property type="match status" value="1"/>
</dbReference>
<dbReference type="InterPro" id="IPR054350">
    <property type="entry name" value="PurT/PurK_preATP-grasp"/>
</dbReference>
<keyword evidence="4 6" id="KW-0067">ATP-binding</keyword>
<evidence type="ECO:0000256" key="4">
    <source>
        <dbReference type="ARBA" id="ARBA00022840"/>
    </source>
</evidence>
<evidence type="ECO:0000313" key="9">
    <source>
        <dbReference type="Proteomes" id="UP000050488"/>
    </source>
</evidence>
<dbReference type="GO" id="GO:0046872">
    <property type="term" value="F:metal ion binding"/>
    <property type="evidence" value="ECO:0007669"/>
    <property type="project" value="InterPro"/>
</dbReference>
<keyword evidence="1" id="KW-0436">Ligase</keyword>
<dbReference type="NCBIfam" id="NF006766">
    <property type="entry name" value="PRK09288.1"/>
    <property type="match status" value="1"/>
</dbReference>
<dbReference type="AlphaFoldDB" id="A0A0Q0UIM3"/>
<dbReference type="GO" id="GO:0005829">
    <property type="term" value="C:cytosol"/>
    <property type="evidence" value="ECO:0007669"/>
    <property type="project" value="TreeGrafter"/>
</dbReference>
<organism evidence="8 9">
    <name type="scientific">Corynebacterium lowii</name>
    <dbReference type="NCBI Taxonomy" id="1544413"/>
    <lineage>
        <taxon>Bacteria</taxon>
        <taxon>Bacillati</taxon>
        <taxon>Actinomycetota</taxon>
        <taxon>Actinomycetes</taxon>
        <taxon>Mycobacteriales</taxon>
        <taxon>Corynebacteriaceae</taxon>
        <taxon>Corynebacterium</taxon>
    </lineage>
</organism>
<dbReference type="Pfam" id="PF22660">
    <property type="entry name" value="RS_preATP-grasp-like"/>
    <property type="match status" value="1"/>
</dbReference>
<dbReference type="PROSITE" id="PS50975">
    <property type="entry name" value="ATP_GRASP"/>
    <property type="match status" value="1"/>
</dbReference>
<name>A0A0Q0UIM3_9CORY</name>
<evidence type="ECO:0000259" key="7">
    <source>
        <dbReference type="PROSITE" id="PS50975"/>
    </source>
</evidence>
<dbReference type="PANTHER" id="PTHR43055:SF1">
    <property type="entry name" value="FORMATE-DEPENDENT PHOSPHORIBOSYLGLYCINAMIDE FORMYLTRANSFERASE"/>
    <property type="match status" value="1"/>
</dbReference>
<dbReference type="SUPFAM" id="SSF56059">
    <property type="entry name" value="Glutathione synthetase ATP-binding domain-like"/>
    <property type="match status" value="1"/>
</dbReference>
<dbReference type="EC" id="2.1.2.-" evidence="8"/>
<dbReference type="GO" id="GO:0016740">
    <property type="term" value="F:transferase activity"/>
    <property type="evidence" value="ECO:0007669"/>
    <property type="project" value="UniProtKB-KW"/>
</dbReference>
<sequence length="438" mass="46645">MTVNNSAPLHKRPIMERMVNPEKIGTPHTASATKVMLLGSGYLSRELAMSFQRLGVEVHAVDRVRNAPAQQVAHVAHAVDVTDAKAVTDLIAQVRPDFIVPEVERIAANVLTAVEATEQATVVPNAAAVELSLNREGVRKLAAEELGLPTTSYQFVSEFTEFEVAVGSIGYPCVAKPDIGGPGARDHRMIRSEEEVEEAWRHLTAEASSAPDTVDAAHTAAPADREGHRIVVERVIDFDYEVTLVAVRSIDPATGKLATWFCEPIGCTYQGGEYTEAWQPAHLPAAALDNARSVAARVSNALGGRGVFSVKMFVAGEDVYFSEVLPRPHCTGLVTLCSQRFSQFDLHARAVLGLPIDATVVSPGAAAMILSPGEMDSPQYGGLDQACAVPEATVEFFGKQRARKGRVMGVALASGETTEAAREAAARAAGVITISSVD</sequence>
<comment type="caution">
    <text evidence="8">The sequence shown here is derived from an EMBL/GenBank/DDBJ whole genome shotgun (WGS) entry which is preliminary data.</text>
</comment>
<dbReference type="GO" id="GO:0005524">
    <property type="term" value="F:ATP binding"/>
    <property type="evidence" value="ECO:0007669"/>
    <property type="project" value="UniProtKB-UniRule"/>
</dbReference>